<dbReference type="EMBL" id="BAABGA010000029">
    <property type="protein sequence ID" value="GAA4452503.1"/>
    <property type="molecule type" value="Genomic_DNA"/>
</dbReference>
<dbReference type="RefSeq" id="WP_345321920.1">
    <property type="nucleotide sequence ID" value="NZ_BAABGA010000029.1"/>
</dbReference>
<keyword evidence="1" id="KW-1133">Transmembrane helix</keyword>
<evidence type="ECO:0000256" key="1">
    <source>
        <dbReference type="SAM" id="Phobius"/>
    </source>
</evidence>
<dbReference type="CDD" id="cd00198">
    <property type="entry name" value="vWFA"/>
    <property type="match status" value="1"/>
</dbReference>
<dbReference type="InterPro" id="IPR018705">
    <property type="entry name" value="DUF2134_membrane"/>
</dbReference>
<keyword evidence="1" id="KW-0812">Transmembrane</keyword>
<comment type="caution">
    <text evidence="3">The sequence shown here is derived from an EMBL/GenBank/DDBJ whole genome shotgun (WGS) entry which is preliminary data.</text>
</comment>
<feature type="domain" description="VWFA" evidence="2">
    <location>
        <begin position="158"/>
        <end position="384"/>
    </location>
</feature>
<dbReference type="InterPro" id="IPR028087">
    <property type="entry name" value="Tad_N"/>
</dbReference>
<dbReference type="Gene3D" id="3.40.50.410">
    <property type="entry name" value="von Willebrand factor, type A domain"/>
    <property type="match status" value="1"/>
</dbReference>
<reference evidence="4" key="1">
    <citation type="journal article" date="2019" name="Int. J. Syst. Evol. Microbiol.">
        <title>The Global Catalogue of Microorganisms (GCM) 10K type strain sequencing project: providing services to taxonomists for standard genome sequencing and annotation.</title>
        <authorList>
            <consortium name="The Broad Institute Genomics Platform"/>
            <consortium name="The Broad Institute Genome Sequencing Center for Infectious Disease"/>
            <person name="Wu L."/>
            <person name="Ma J."/>
        </authorList>
    </citation>
    <scope>NUCLEOTIDE SEQUENCE [LARGE SCALE GENOMIC DNA]</scope>
    <source>
        <strain evidence="4">JCM 17759</strain>
    </source>
</reference>
<dbReference type="Proteomes" id="UP001500840">
    <property type="component" value="Unassembled WGS sequence"/>
</dbReference>
<keyword evidence="4" id="KW-1185">Reference proteome</keyword>
<proteinExistence type="predicted"/>
<dbReference type="Pfam" id="PF09977">
    <property type="entry name" value="Tad_C"/>
    <property type="match status" value="1"/>
</dbReference>
<dbReference type="Pfam" id="PF00092">
    <property type="entry name" value="VWA"/>
    <property type="match status" value="1"/>
</dbReference>
<name>A0ABP8MPG1_9BACT</name>
<gene>
    <name evidence="3" type="ORF">GCM10023156_21890</name>
</gene>
<dbReference type="SMART" id="SM00327">
    <property type="entry name" value="VWA"/>
    <property type="match status" value="1"/>
</dbReference>
<dbReference type="PROSITE" id="PS50234">
    <property type="entry name" value="VWFA"/>
    <property type="match status" value="1"/>
</dbReference>
<sequence>MPQIAFSPACKRRGGTIVLFAVLMVVIVGMAAFAVDIGRMQLVRSQLQSAVDAGAIAGGLHLKNNPDDIQGAKTVAESFIAKNKVGFVVDVPPDTIALETGNWDPNTETFTVSNTSASAIRVHAVQDKEPFFFAGIFGQSSFSIPRHAIASAPGIPLDIVMVLDLSGSMSSDGRIEALQQASPEFVGMIELSLKEDRIGVMGYGARKGSYDPKKAGHTGIMYTATPSSLFPDPYDTSTDWVGILEARMTNDFSFLKNSILSSSSLTSDKYGGGTPIGAAVRDGAHYLYANHRKHDSHGNKVKMLMVVMSDGYANKPENDPDQYAIAMANYAESLGIEIHTISLGDDADVALMTAIANATGGKQFSATGSGSELTRTLKQAYRNIAGTINRTVLVQ</sequence>
<keyword evidence="1" id="KW-0472">Membrane</keyword>
<protein>
    <recommendedName>
        <fullName evidence="2">VWFA domain-containing protein</fullName>
    </recommendedName>
</protein>
<dbReference type="InterPro" id="IPR002035">
    <property type="entry name" value="VWF_A"/>
</dbReference>
<evidence type="ECO:0000259" key="2">
    <source>
        <dbReference type="PROSITE" id="PS50234"/>
    </source>
</evidence>
<feature type="transmembrane region" description="Helical" evidence="1">
    <location>
        <begin position="16"/>
        <end position="35"/>
    </location>
</feature>
<evidence type="ECO:0000313" key="4">
    <source>
        <dbReference type="Proteomes" id="UP001500840"/>
    </source>
</evidence>
<accession>A0ABP8MPG1</accession>
<evidence type="ECO:0000313" key="3">
    <source>
        <dbReference type="EMBL" id="GAA4452503.1"/>
    </source>
</evidence>
<organism evidence="3 4">
    <name type="scientific">Novipirellula rosea</name>
    <dbReference type="NCBI Taxonomy" id="1031540"/>
    <lineage>
        <taxon>Bacteria</taxon>
        <taxon>Pseudomonadati</taxon>
        <taxon>Planctomycetota</taxon>
        <taxon>Planctomycetia</taxon>
        <taxon>Pirellulales</taxon>
        <taxon>Pirellulaceae</taxon>
        <taxon>Novipirellula</taxon>
    </lineage>
</organism>
<dbReference type="InterPro" id="IPR036465">
    <property type="entry name" value="vWFA_dom_sf"/>
</dbReference>
<dbReference type="Pfam" id="PF13400">
    <property type="entry name" value="Tad"/>
    <property type="match status" value="1"/>
</dbReference>
<dbReference type="SUPFAM" id="SSF53300">
    <property type="entry name" value="vWA-like"/>
    <property type="match status" value="1"/>
</dbReference>